<keyword evidence="5 7" id="KW-0450">Lipoyl</keyword>
<dbReference type="InterPro" id="IPR036625">
    <property type="entry name" value="E3-bd_dom_sf"/>
</dbReference>
<dbReference type="EMBL" id="BSDS01000001">
    <property type="protein sequence ID" value="GLI37235.1"/>
    <property type="molecule type" value="Genomic_DNA"/>
</dbReference>
<dbReference type="SUPFAM" id="SSF51230">
    <property type="entry name" value="Single hybrid motif"/>
    <property type="match status" value="1"/>
</dbReference>
<keyword evidence="11" id="KW-0670">Pyruvate</keyword>
<evidence type="ECO:0000256" key="4">
    <source>
        <dbReference type="ARBA" id="ARBA00022679"/>
    </source>
</evidence>
<dbReference type="InterPro" id="IPR050743">
    <property type="entry name" value="2-oxoacid_DH_E2_comp"/>
</dbReference>
<dbReference type="InterPro" id="IPR003016">
    <property type="entry name" value="2-oxoA_DH_lipoyl-BS"/>
</dbReference>
<dbReference type="InterPro" id="IPR000089">
    <property type="entry name" value="Biotin_lipoyl"/>
</dbReference>
<feature type="compositionally biased region" description="Basic and acidic residues" evidence="8">
    <location>
        <begin position="92"/>
        <end position="106"/>
    </location>
</feature>
<dbReference type="PANTHER" id="PTHR43178">
    <property type="entry name" value="DIHYDROLIPOAMIDE ACETYLTRANSFERASE COMPONENT OF PYRUVATE DEHYDROGENASE COMPLEX"/>
    <property type="match status" value="1"/>
</dbReference>
<dbReference type="Pfam" id="PF02817">
    <property type="entry name" value="E3_binding"/>
    <property type="match status" value="1"/>
</dbReference>
<dbReference type="PROSITE" id="PS50968">
    <property type="entry name" value="BIOTINYL_LIPOYL"/>
    <property type="match status" value="1"/>
</dbReference>
<comment type="similarity">
    <text evidence="2 7">Belongs to the 2-oxoacid dehydrogenase family.</text>
</comment>
<feature type="compositionally biased region" description="Low complexity" evidence="8">
    <location>
        <begin position="78"/>
        <end position="91"/>
    </location>
</feature>
<evidence type="ECO:0000313" key="11">
    <source>
        <dbReference type="EMBL" id="GLI37235.1"/>
    </source>
</evidence>
<dbReference type="Proteomes" id="UP001144352">
    <property type="component" value="Unassembled WGS sequence"/>
</dbReference>
<proteinExistence type="inferred from homology"/>
<name>A0A9W6FY72_9BACT</name>
<evidence type="ECO:0000256" key="8">
    <source>
        <dbReference type="SAM" id="MobiDB-lite"/>
    </source>
</evidence>
<evidence type="ECO:0000256" key="2">
    <source>
        <dbReference type="ARBA" id="ARBA00007317"/>
    </source>
</evidence>
<evidence type="ECO:0000256" key="3">
    <source>
        <dbReference type="ARBA" id="ARBA00011484"/>
    </source>
</evidence>
<protein>
    <recommendedName>
        <fullName evidence="7">Dihydrolipoamide acetyltransferase component of pyruvate dehydrogenase complex</fullName>
        <ecNumber evidence="7">2.3.1.-</ecNumber>
    </recommendedName>
</protein>
<feature type="domain" description="Lipoyl-binding" evidence="9">
    <location>
        <begin position="2"/>
        <end position="77"/>
    </location>
</feature>
<dbReference type="PROSITE" id="PS51826">
    <property type="entry name" value="PSBD"/>
    <property type="match status" value="1"/>
</dbReference>
<dbReference type="FunFam" id="3.30.559.10:FF:000007">
    <property type="entry name" value="Dihydrolipoamide acetyltransferase component of pyruvate dehydrogenase complex"/>
    <property type="match status" value="1"/>
</dbReference>
<dbReference type="Gene3D" id="2.40.50.100">
    <property type="match status" value="1"/>
</dbReference>
<dbReference type="RefSeq" id="WP_214186755.1">
    <property type="nucleotide sequence ID" value="NZ_BSDS01000001.1"/>
</dbReference>
<dbReference type="InterPro" id="IPR011053">
    <property type="entry name" value="Single_hybrid_motif"/>
</dbReference>
<evidence type="ECO:0000256" key="7">
    <source>
        <dbReference type="RuleBase" id="RU003423"/>
    </source>
</evidence>
<feature type="region of interest" description="Disordered" evidence="8">
    <location>
        <begin position="78"/>
        <end position="155"/>
    </location>
</feature>
<dbReference type="GO" id="GO:0016407">
    <property type="term" value="F:acetyltransferase activity"/>
    <property type="evidence" value="ECO:0007669"/>
    <property type="project" value="TreeGrafter"/>
</dbReference>
<dbReference type="Pfam" id="PF00198">
    <property type="entry name" value="2-oxoacid_dh"/>
    <property type="match status" value="1"/>
</dbReference>
<organism evidence="11 12">
    <name type="scientific">Geobacter hydrogenophilus</name>
    <dbReference type="NCBI Taxonomy" id="40983"/>
    <lineage>
        <taxon>Bacteria</taxon>
        <taxon>Pseudomonadati</taxon>
        <taxon>Thermodesulfobacteriota</taxon>
        <taxon>Desulfuromonadia</taxon>
        <taxon>Geobacterales</taxon>
        <taxon>Geobacteraceae</taxon>
        <taxon>Geobacter</taxon>
    </lineage>
</organism>
<comment type="caution">
    <text evidence="11">The sequence shown here is derived from an EMBL/GenBank/DDBJ whole genome shotgun (WGS) entry which is preliminary data.</text>
</comment>
<dbReference type="AlphaFoldDB" id="A0A9W6FY72"/>
<accession>A0A9W6FY72</accession>
<feature type="compositionally biased region" description="Basic and acidic residues" evidence="8">
    <location>
        <begin position="126"/>
        <end position="153"/>
    </location>
</feature>
<dbReference type="Gene3D" id="3.30.559.10">
    <property type="entry name" value="Chloramphenicol acetyltransferase-like domain"/>
    <property type="match status" value="1"/>
</dbReference>
<feature type="domain" description="Peripheral subunit-binding (PSBD)" evidence="10">
    <location>
        <begin position="153"/>
        <end position="190"/>
    </location>
</feature>
<dbReference type="InterPro" id="IPR004167">
    <property type="entry name" value="PSBD"/>
</dbReference>
<dbReference type="EC" id="2.3.1.-" evidence="7"/>
<dbReference type="SUPFAM" id="SSF47005">
    <property type="entry name" value="Peripheral subunit-binding domain of 2-oxo acid dehydrogenase complex"/>
    <property type="match status" value="1"/>
</dbReference>
<sequence length="428" mass="45469">MPTDITMPKLSDTMTEGRLVSWKKSVGDRVERGEIIAEVETDKATMELEAFASGTLVEQRVKPGELVAVGTVIGVIGAAGESSGPSAGKPKPSVEAEEKPPEEPKPSAEAPQPQAEAPPAVPAGEVPERVLELPEEKETAPSPPQEDRGEGERAAPVVRRMARERGIDLGLVTGSGPDGRILQEDLERYLAEKPKPESAVAAGEGVEGEPLSRMRGAIARVTAQAWQSIPHFYETVEIAMKEAVEIVRELKGSGSEVTYNDLVIKASAMALAKYPKLNASFANDRIVTHGQVNIGIAVAVDDGLLVPVVKGCQGLALKEIALETVRLADRARSGRISQDEISGGTFSISNLGMFGIEEFAAVIFPPQAAILAVGSVAERPAVRDGQVVAVKTMRVTLSCDHRIVDGAYAAQFLGELKRILENPVLMLV</sequence>
<evidence type="ECO:0000256" key="1">
    <source>
        <dbReference type="ARBA" id="ARBA00001938"/>
    </source>
</evidence>
<keyword evidence="6 7" id="KW-0012">Acyltransferase</keyword>
<dbReference type="InterPro" id="IPR023213">
    <property type="entry name" value="CAT-like_dom_sf"/>
</dbReference>
<gene>
    <name evidence="11" type="primary">aceF</name>
    <name evidence="11" type="ORF">GHYDROH2_07360</name>
</gene>
<feature type="compositionally biased region" description="Low complexity" evidence="8">
    <location>
        <begin position="107"/>
        <end position="125"/>
    </location>
</feature>
<dbReference type="GO" id="GO:0005737">
    <property type="term" value="C:cytoplasm"/>
    <property type="evidence" value="ECO:0007669"/>
    <property type="project" value="TreeGrafter"/>
</dbReference>
<dbReference type="CDD" id="cd06849">
    <property type="entry name" value="lipoyl_domain"/>
    <property type="match status" value="1"/>
</dbReference>
<dbReference type="InterPro" id="IPR001078">
    <property type="entry name" value="2-oxoacid_DH_actylTfrase"/>
</dbReference>
<dbReference type="Pfam" id="PF00364">
    <property type="entry name" value="Biotin_lipoyl"/>
    <property type="match status" value="1"/>
</dbReference>
<dbReference type="GO" id="GO:0031405">
    <property type="term" value="F:lipoic acid binding"/>
    <property type="evidence" value="ECO:0007669"/>
    <property type="project" value="TreeGrafter"/>
</dbReference>
<dbReference type="SUPFAM" id="SSF52777">
    <property type="entry name" value="CoA-dependent acyltransferases"/>
    <property type="match status" value="1"/>
</dbReference>
<dbReference type="PANTHER" id="PTHR43178:SF5">
    <property type="entry name" value="LIPOAMIDE ACYLTRANSFERASE COMPONENT OF BRANCHED-CHAIN ALPHA-KETO ACID DEHYDROGENASE COMPLEX, MITOCHONDRIAL"/>
    <property type="match status" value="1"/>
</dbReference>
<keyword evidence="12" id="KW-1185">Reference proteome</keyword>
<dbReference type="PROSITE" id="PS00189">
    <property type="entry name" value="LIPOYL"/>
    <property type="match status" value="1"/>
</dbReference>
<reference evidence="11" key="1">
    <citation type="submission" date="2022-12" db="EMBL/GenBank/DDBJ databases">
        <title>Reference genome sequencing for broad-spectrum identification of bacterial and archaeal isolates by mass spectrometry.</title>
        <authorList>
            <person name="Sekiguchi Y."/>
            <person name="Tourlousse D.M."/>
        </authorList>
    </citation>
    <scope>NUCLEOTIDE SEQUENCE</scope>
    <source>
        <strain evidence="11">H2</strain>
    </source>
</reference>
<evidence type="ECO:0000256" key="5">
    <source>
        <dbReference type="ARBA" id="ARBA00022823"/>
    </source>
</evidence>
<evidence type="ECO:0000259" key="10">
    <source>
        <dbReference type="PROSITE" id="PS51826"/>
    </source>
</evidence>
<evidence type="ECO:0000259" key="9">
    <source>
        <dbReference type="PROSITE" id="PS50968"/>
    </source>
</evidence>
<comment type="cofactor">
    <cofactor evidence="1 7">
        <name>(R)-lipoate</name>
        <dbReference type="ChEBI" id="CHEBI:83088"/>
    </cofactor>
</comment>
<evidence type="ECO:0000256" key="6">
    <source>
        <dbReference type="ARBA" id="ARBA00023315"/>
    </source>
</evidence>
<keyword evidence="4 7" id="KW-0808">Transferase</keyword>
<dbReference type="Gene3D" id="4.10.320.10">
    <property type="entry name" value="E3-binding domain"/>
    <property type="match status" value="1"/>
</dbReference>
<comment type="subunit">
    <text evidence="3">Forms a 24-polypeptide structural core with octahedral symmetry.</text>
</comment>
<evidence type="ECO:0000313" key="12">
    <source>
        <dbReference type="Proteomes" id="UP001144352"/>
    </source>
</evidence>